<evidence type="ECO:0000256" key="2">
    <source>
        <dbReference type="ARBA" id="ARBA00023015"/>
    </source>
</evidence>
<dbReference type="AlphaFoldDB" id="A0A1H0S331"/>
<dbReference type="OrthoDB" id="3181812at2"/>
<gene>
    <name evidence="6" type="ORF">SAMN05216259_12545</name>
</gene>
<dbReference type="CDD" id="cd05466">
    <property type="entry name" value="PBP2_LTTR_substrate"/>
    <property type="match status" value="1"/>
</dbReference>
<dbReference type="PROSITE" id="PS50931">
    <property type="entry name" value="HTH_LYSR"/>
    <property type="match status" value="1"/>
</dbReference>
<dbReference type="GO" id="GO:0003677">
    <property type="term" value="F:DNA binding"/>
    <property type="evidence" value="ECO:0007669"/>
    <property type="project" value="UniProtKB-KW"/>
</dbReference>
<dbReference type="FunFam" id="1.10.10.10:FF:000001">
    <property type="entry name" value="LysR family transcriptional regulator"/>
    <property type="match status" value="1"/>
</dbReference>
<dbReference type="STRING" id="310781.SAMN05216259_12545"/>
<feature type="domain" description="HTH lysR-type" evidence="5">
    <location>
        <begin position="1"/>
        <end position="58"/>
    </location>
</feature>
<dbReference type="GO" id="GO:0032993">
    <property type="term" value="C:protein-DNA complex"/>
    <property type="evidence" value="ECO:0007669"/>
    <property type="project" value="TreeGrafter"/>
</dbReference>
<dbReference type="Gene3D" id="3.40.190.290">
    <property type="match status" value="1"/>
</dbReference>
<dbReference type="EMBL" id="FNIE01000025">
    <property type="protein sequence ID" value="SDP36251.1"/>
    <property type="molecule type" value="Genomic_DNA"/>
</dbReference>
<proteinExistence type="inferred from homology"/>
<evidence type="ECO:0000256" key="4">
    <source>
        <dbReference type="ARBA" id="ARBA00023163"/>
    </source>
</evidence>
<sequence>MELRTLCFFVAVVEEESFTRAAARLQVAQSAVSHRIGLLEHELGERLFERNSHGVRLTEAGRVLLPLANNAVASVQALKSEFESRQARLTGPLLLGAVEGVEYAPLPALIGAFRYAHPSVTVRLIGGQSSALIDLVSQGTLDTAVVALPPKPLPPGLQSTALREEEIVAVVPVDSSFASRKSIPLDILVGKPLITYGPDSSARSWIERAFRNSGADLVVSYATNDVALHTALVGSGVGISLSARDHCALTHGQGLSVLPLQPPVNYPKAIVWRNAPAPSPVLTAFLEFLNQDVLHGFASDTAGSGQ</sequence>
<dbReference type="InterPro" id="IPR005119">
    <property type="entry name" value="LysR_subst-bd"/>
</dbReference>
<dbReference type="InterPro" id="IPR036388">
    <property type="entry name" value="WH-like_DNA-bd_sf"/>
</dbReference>
<keyword evidence="4" id="KW-0804">Transcription</keyword>
<dbReference type="RefSeq" id="WP_093788428.1">
    <property type="nucleotide sequence ID" value="NZ_FNIE01000025.1"/>
</dbReference>
<accession>A0A1H0S331</accession>
<organism evidence="6 7">
    <name type="scientific">Actinacidiphila guanduensis</name>
    <dbReference type="NCBI Taxonomy" id="310781"/>
    <lineage>
        <taxon>Bacteria</taxon>
        <taxon>Bacillati</taxon>
        <taxon>Actinomycetota</taxon>
        <taxon>Actinomycetes</taxon>
        <taxon>Kitasatosporales</taxon>
        <taxon>Streptomycetaceae</taxon>
        <taxon>Actinacidiphila</taxon>
    </lineage>
</organism>
<keyword evidence="3" id="KW-0238">DNA-binding</keyword>
<dbReference type="Pfam" id="PF03466">
    <property type="entry name" value="LysR_substrate"/>
    <property type="match status" value="1"/>
</dbReference>
<evidence type="ECO:0000313" key="7">
    <source>
        <dbReference type="Proteomes" id="UP000199341"/>
    </source>
</evidence>
<comment type="similarity">
    <text evidence="1">Belongs to the LysR transcriptional regulatory family.</text>
</comment>
<evidence type="ECO:0000313" key="6">
    <source>
        <dbReference type="EMBL" id="SDP36251.1"/>
    </source>
</evidence>
<keyword evidence="2" id="KW-0805">Transcription regulation</keyword>
<evidence type="ECO:0000256" key="3">
    <source>
        <dbReference type="ARBA" id="ARBA00023125"/>
    </source>
</evidence>
<dbReference type="Gene3D" id="1.10.10.10">
    <property type="entry name" value="Winged helix-like DNA-binding domain superfamily/Winged helix DNA-binding domain"/>
    <property type="match status" value="1"/>
</dbReference>
<dbReference type="GO" id="GO:0003700">
    <property type="term" value="F:DNA-binding transcription factor activity"/>
    <property type="evidence" value="ECO:0007669"/>
    <property type="project" value="InterPro"/>
</dbReference>
<dbReference type="PRINTS" id="PR00039">
    <property type="entry name" value="HTHLYSR"/>
</dbReference>
<protein>
    <submittedName>
        <fullName evidence="6">Transcriptional regulator, LysR family</fullName>
    </submittedName>
</protein>
<dbReference type="InterPro" id="IPR036390">
    <property type="entry name" value="WH_DNA-bd_sf"/>
</dbReference>
<dbReference type="SUPFAM" id="SSF46785">
    <property type="entry name" value="Winged helix' DNA-binding domain"/>
    <property type="match status" value="1"/>
</dbReference>
<name>A0A1H0S331_9ACTN</name>
<evidence type="ECO:0000259" key="5">
    <source>
        <dbReference type="PROSITE" id="PS50931"/>
    </source>
</evidence>
<dbReference type="Proteomes" id="UP000199341">
    <property type="component" value="Unassembled WGS sequence"/>
</dbReference>
<dbReference type="PANTHER" id="PTHR30346">
    <property type="entry name" value="TRANSCRIPTIONAL DUAL REGULATOR HCAR-RELATED"/>
    <property type="match status" value="1"/>
</dbReference>
<keyword evidence="7" id="KW-1185">Reference proteome</keyword>
<evidence type="ECO:0000256" key="1">
    <source>
        <dbReference type="ARBA" id="ARBA00009437"/>
    </source>
</evidence>
<dbReference type="InterPro" id="IPR000847">
    <property type="entry name" value="LysR_HTH_N"/>
</dbReference>
<dbReference type="SUPFAM" id="SSF53850">
    <property type="entry name" value="Periplasmic binding protein-like II"/>
    <property type="match status" value="1"/>
</dbReference>
<dbReference type="Pfam" id="PF00126">
    <property type="entry name" value="HTH_1"/>
    <property type="match status" value="1"/>
</dbReference>
<reference evidence="6 7" key="1">
    <citation type="submission" date="2016-10" db="EMBL/GenBank/DDBJ databases">
        <authorList>
            <person name="de Groot N.N."/>
        </authorList>
    </citation>
    <scope>NUCLEOTIDE SEQUENCE [LARGE SCALE GENOMIC DNA]</scope>
    <source>
        <strain evidence="6 7">CGMCC 4.2022</strain>
    </source>
</reference>
<dbReference type="PANTHER" id="PTHR30346:SF30">
    <property type="entry name" value="SMALL NEUTRAL PROTEASE REGULATORY PROTEIN"/>
    <property type="match status" value="1"/>
</dbReference>